<gene>
    <name evidence="2" type="ORF">LOC62_03G005110</name>
</gene>
<proteinExistence type="predicted"/>
<feature type="signal peptide" evidence="1">
    <location>
        <begin position="1"/>
        <end position="21"/>
    </location>
</feature>
<dbReference type="Proteomes" id="UP000827549">
    <property type="component" value="Chromosome 3"/>
</dbReference>
<feature type="chain" id="PRO_5042168067" description="Transglycosylase SLT domain-containing protein" evidence="1">
    <location>
        <begin position="22"/>
        <end position="511"/>
    </location>
</feature>
<dbReference type="RefSeq" id="XP_062627620.1">
    <property type="nucleotide sequence ID" value="XM_062771636.1"/>
</dbReference>
<organism evidence="2 3">
    <name type="scientific">Vanrija pseudolonga</name>
    <dbReference type="NCBI Taxonomy" id="143232"/>
    <lineage>
        <taxon>Eukaryota</taxon>
        <taxon>Fungi</taxon>
        <taxon>Dikarya</taxon>
        <taxon>Basidiomycota</taxon>
        <taxon>Agaricomycotina</taxon>
        <taxon>Tremellomycetes</taxon>
        <taxon>Trichosporonales</taxon>
        <taxon>Trichosporonaceae</taxon>
        <taxon>Vanrija</taxon>
    </lineage>
</organism>
<evidence type="ECO:0000256" key="1">
    <source>
        <dbReference type="SAM" id="SignalP"/>
    </source>
</evidence>
<protein>
    <recommendedName>
        <fullName evidence="4">Transglycosylase SLT domain-containing protein</fullName>
    </recommendedName>
</protein>
<evidence type="ECO:0000313" key="3">
    <source>
        <dbReference type="Proteomes" id="UP000827549"/>
    </source>
</evidence>
<dbReference type="GeneID" id="87808341"/>
<reference evidence="2" key="1">
    <citation type="submission" date="2023-10" db="EMBL/GenBank/DDBJ databases">
        <authorList>
            <person name="Noh H."/>
        </authorList>
    </citation>
    <scope>NUCLEOTIDE SEQUENCE</scope>
    <source>
        <strain evidence="2">DUCC4014</strain>
    </source>
</reference>
<evidence type="ECO:0008006" key="4">
    <source>
        <dbReference type="Google" id="ProtNLM"/>
    </source>
</evidence>
<accession>A0AAF0Y7E8</accession>
<keyword evidence="1" id="KW-0732">Signal</keyword>
<dbReference type="AlphaFoldDB" id="A0AAF0Y7E8"/>
<evidence type="ECO:0000313" key="2">
    <source>
        <dbReference type="EMBL" id="WOO81588.1"/>
    </source>
</evidence>
<name>A0AAF0Y7E8_9TREE</name>
<sequence>MYLLKPTTVAVAALLLPPAVAVTCLGGPDKEDCYAVEQKGAACTDVKGMLYTSACDHACSPEWYNAIVGCIQCGLLYSYTRPNPAYATSGDSSAYDAAQWSVTRLYAACKAAGKLPPNPANISEPISHGNPKAARGDLNFILKACALLNMSLVDRQLYTQWPVPRDPELALSVSSTFTYTSVPPFKTSSHPSPNAAQRVSAGVDNYNLYVDCLQCSIAKYYTRAWYEANSTRHFDGRSTQYDQAQIRLVELYNSCERGGRVPDRAKNLTEPPLPYPLPADLVGRPRSCEWICRQTDLFDGPLTNFTYCIIGRQAPEDCRAACSQTFFDNTAACYQCRFSGTGYTAYLDPDLSFAADGLPLADRRKLDDLVKGEQCAFPHDNMLIAVTLALALLAQQKAVAIDCNGTDSARCTSLFDAAVECTDHVNDPTNNCGTVCTGDNFNFLVDCQQCNVNLEYKKKTRPPSDVEGHSPITGNSYYYAVAASNVRGLYQICRRTVGVPAGARNITEPPL</sequence>
<keyword evidence="3" id="KW-1185">Reference proteome</keyword>
<dbReference type="EMBL" id="CP086716">
    <property type="protein sequence ID" value="WOO81588.1"/>
    <property type="molecule type" value="Genomic_DNA"/>
</dbReference>